<gene>
    <name evidence="2" type="ORF">FXF36_15420</name>
</gene>
<keyword evidence="1" id="KW-0472">Membrane</keyword>
<feature type="transmembrane region" description="Helical" evidence="1">
    <location>
        <begin position="103"/>
        <end position="136"/>
    </location>
</feature>
<geneLocation type="plasmid" evidence="3">
    <name>pnp95</name>
</geneLocation>
<evidence type="ECO:0000313" key="2">
    <source>
        <dbReference type="EMBL" id="QFJ56306.1"/>
    </source>
</evidence>
<keyword evidence="1" id="KW-0812">Transmembrane</keyword>
<name>A0A5P6VUI0_PSEXY</name>
<dbReference type="KEGG" id="pxv:FXF36_15420"/>
<accession>A0A5P6VUI0</accession>
<reference evidence="3" key="1">
    <citation type="submission" date="2019-08" db="EMBL/GenBank/DDBJ databases">
        <title>Complete Genome Sequence of the Polysaccharide-Degrading Rumen Bacterium Pseudobutyrivibrio xylanivorans MA3014.</title>
        <authorList>
            <person name="Palevich N."/>
            <person name="Maclean P.H."/>
            <person name="Kelly W.J."/>
            <person name="Leahy S.C."/>
            <person name="Rakonjac J."/>
            <person name="Attwood G.T."/>
        </authorList>
    </citation>
    <scope>NUCLEOTIDE SEQUENCE [LARGE SCALE GENOMIC DNA]</scope>
    <source>
        <strain evidence="3">MA3014</strain>
        <plasmid evidence="3">pnp95</plasmid>
    </source>
</reference>
<evidence type="ECO:0000313" key="3">
    <source>
        <dbReference type="Proteomes" id="UP000327030"/>
    </source>
</evidence>
<dbReference type="EMBL" id="CP043029">
    <property type="protein sequence ID" value="QFJ56306.1"/>
    <property type="molecule type" value="Genomic_DNA"/>
</dbReference>
<sequence length="222" mass="24398">MEHIFKRSFLEGYASVDITVESVILALAVTFLISIYIFFVYRVLTRKTFYSKNFNISLVGVALITSAIIVTIQSSIVVSLGMVGALSIVRFRTAIKDPMDLMFLFWSISIGIICGAGFAMYAVLLSCAITVTLVVLDWVPVAKAPMILIVNCSDLDAEEKITGIVKNYVKHFSVKSRNLTSTTLDITIELRTDEGGKLVRELIDVDGVSSANLLQHNGEATF</sequence>
<keyword evidence="1" id="KW-1133">Transmembrane helix</keyword>
<keyword evidence="2" id="KW-0614">Plasmid</keyword>
<dbReference type="RefSeq" id="WP_151625897.1">
    <property type="nucleotide sequence ID" value="NZ_CP043029.1"/>
</dbReference>
<dbReference type="InterPro" id="IPR032531">
    <property type="entry name" value="DUF4956"/>
</dbReference>
<organism evidence="2 3">
    <name type="scientific">Pseudobutyrivibrio xylanivorans</name>
    <dbReference type="NCBI Taxonomy" id="185007"/>
    <lineage>
        <taxon>Bacteria</taxon>
        <taxon>Bacillati</taxon>
        <taxon>Bacillota</taxon>
        <taxon>Clostridia</taxon>
        <taxon>Lachnospirales</taxon>
        <taxon>Lachnospiraceae</taxon>
        <taxon>Pseudobutyrivibrio</taxon>
    </lineage>
</organism>
<dbReference type="Proteomes" id="UP000327030">
    <property type="component" value="Plasmid pNP95"/>
</dbReference>
<feature type="transmembrane region" description="Helical" evidence="1">
    <location>
        <begin position="56"/>
        <end position="83"/>
    </location>
</feature>
<dbReference type="Pfam" id="PF16316">
    <property type="entry name" value="DUF4956"/>
    <property type="match status" value="1"/>
</dbReference>
<dbReference type="AlphaFoldDB" id="A0A5P6VUI0"/>
<dbReference type="OrthoDB" id="9803265at2"/>
<protein>
    <submittedName>
        <fullName evidence="2">DUF4956 domain-containing protein</fullName>
    </submittedName>
</protein>
<evidence type="ECO:0000256" key="1">
    <source>
        <dbReference type="SAM" id="Phobius"/>
    </source>
</evidence>
<feature type="transmembrane region" description="Helical" evidence="1">
    <location>
        <begin position="23"/>
        <end position="44"/>
    </location>
</feature>
<proteinExistence type="predicted"/>